<protein>
    <submittedName>
        <fullName evidence="3">Urea carboxylase</fullName>
    </submittedName>
</protein>
<evidence type="ECO:0000313" key="3">
    <source>
        <dbReference type="EMBL" id="AUX44666.1"/>
    </source>
</evidence>
<reference evidence="3 4" key="1">
    <citation type="submission" date="2015-09" db="EMBL/GenBank/DDBJ databases">
        <title>Sorangium comparison.</title>
        <authorList>
            <person name="Zaburannyi N."/>
            <person name="Bunk B."/>
            <person name="Overmann J."/>
            <person name="Mueller R."/>
        </authorList>
    </citation>
    <scope>NUCLEOTIDE SEQUENCE [LARGE SCALE GENOMIC DNA]</scope>
    <source>
        <strain evidence="3 4">So ce26</strain>
    </source>
</reference>
<dbReference type="PANTHER" id="PTHR31527">
    <property type="entry name" value="RE64534P"/>
    <property type="match status" value="1"/>
</dbReference>
<gene>
    <name evidence="3" type="ORF">SOCE26_061330</name>
</gene>
<dbReference type="Pfam" id="PF09347">
    <property type="entry name" value="DUF1989"/>
    <property type="match status" value="1"/>
</dbReference>
<proteinExistence type="predicted"/>
<evidence type="ECO:0000313" key="4">
    <source>
        <dbReference type="Proteomes" id="UP000238348"/>
    </source>
</evidence>
<evidence type="ECO:0000259" key="2">
    <source>
        <dbReference type="Pfam" id="PF09347"/>
    </source>
</evidence>
<dbReference type="AlphaFoldDB" id="A0A2L0EZG7"/>
<dbReference type="RefSeq" id="WP_104983160.1">
    <property type="nucleotide sequence ID" value="NZ_CP012673.1"/>
</dbReference>
<feature type="region of interest" description="Disordered" evidence="1">
    <location>
        <begin position="1"/>
        <end position="39"/>
    </location>
</feature>
<sequence>MSETATTYAARAHARAQEGSVVETQPTVPSSSLSDPPAGVEARDVLWEETIGAGGYAARMLPAGSRLRIVDLEGDTCVALMLHRADRPIERLCIPDTVKLQWQAYPGPGYLLLSDMGRVLASMIEDTAGRHDTFCGTSLPGEIEPRYGSDAHGGALRSGRERLLLALAKHGLGERDLPPPVNLFKGVRIEPDGAITFLPDTSRPGAHVLLRAELDVLVSVAAVPHRLDPRPEYRAGKVRLTAWRGRPADGDDPARNATPEARRAFENTAEELALGLSSLASRGGAR</sequence>
<dbReference type="PANTHER" id="PTHR31527:SF0">
    <property type="entry name" value="RE64534P"/>
    <property type="match status" value="1"/>
</dbReference>
<feature type="compositionally biased region" description="Low complexity" evidence="1">
    <location>
        <begin position="1"/>
        <end position="11"/>
    </location>
</feature>
<feature type="domain" description="DUF1989" evidence="2">
    <location>
        <begin position="49"/>
        <end position="217"/>
    </location>
</feature>
<dbReference type="InterPro" id="IPR017792">
    <property type="entry name" value="UAAP1"/>
</dbReference>
<feature type="compositionally biased region" description="Polar residues" evidence="1">
    <location>
        <begin position="22"/>
        <end position="34"/>
    </location>
</feature>
<dbReference type="InterPro" id="IPR018959">
    <property type="entry name" value="DUF1989"/>
</dbReference>
<dbReference type="Proteomes" id="UP000238348">
    <property type="component" value="Chromosome"/>
</dbReference>
<evidence type="ECO:0000256" key="1">
    <source>
        <dbReference type="SAM" id="MobiDB-lite"/>
    </source>
</evidence>
<dbReference type="NCBIfam" id="TIGR03425">
    <property type="entry name" value="urea_degr_2"/>
    <property type="match status" value="1"/>
</dbReference>
<accession>A0A2L0EZG7</accession>
<organism evidence="3 4">
    <name type="scientific">Sorangium cellulosum</name>
    <name type="common">Polyangium cellulosum</name>
    <dbReference type="NCBI Taxonomy" id="56"/>
    <lineage>
        <taxon>Bacteria</taxon>
        <taxon>Pseudomonadati</taxon>
        <taxon>Myxococcota</taxon>
        <taxon>Polyangia</taxon>
        <taxon>Polyangiales</taxon>
        <taxon>Polyangiaceae</taxon>
        <taxon>Sorangium</taxon>
    </lineage>
</organism>
<dbReference type="OrthoDB" id="9772660at2"/>
<dbReference type="EMBL" id="CP012673">
    <property type="protein sequence ID" value="AUX44666.1"/>
    <property type="molecule type" value="Genomic_DNA"/>
</dbReference>
<name>A0A2L0EZG7_SORCE</name>